<protein>
    <submittedName>
        <fullName evidence="1">Uncharacterized protein</fullName>
    </submittedName>
</protein>
<reference evidence="1 2" key="1">
    <citation type="journal article" date="2024" name="G3 (Bethesda)">
        <title>Genome assembly of Hibiscus sabdariffa L. provides insights into metabolisms of medicinal natural products.</title>
        <authorList>
            <person name="Kim T."/>
        </authorList>
    </citation>
    <scope>NUCLEOTIDE SEQUENCE [LARGE SCALE GENOMIC DNA]</scope>
    <source>
        <strain evidence="1">TK-2024</strain>
        <tissue evidence="1">Old leaves</tissue>
    </source>
</reference>
<dbReference type="PANTHER" id="PTHR31973">
    <property type="entry name" value="POLYPROTEIN, PUTATIVE-RELATED"/>
    <property type="match status" value="1"/>
</dbReference>
<dbReference type="PROSITE" id="PS50966">
    <property type="entry name" value="ZF_SWIM"/>
    <property type="match status" value="1"/>
</dbReference>
<dbReference type="EMBL" id="JBBPBM010000089">
    <property type="protein sequence ID" value="KAK8510032.1"/>
    <property type="molecule type" value="Genomic_DNA"/>
</dbReference>
<evidence type="ECO:0000313" key="1">
    <source>
        <dbReference type="EMBL" id="KAK8510032.1"/>
    </source>
</evidence>
<dbReference type="InterPro" id="IPR006564">
    <property type="entry name" value="Znf_PMZ"/>
</dbReference>
<organism evidence="1 2">
    <name type="scientific">Hibiscus sabdariffa</name>
    <name type="common">roselle</name>
    <dbReference type="NCBI Taxonomy" id="183260"/>
    <lineage>
        <taxon>Eukaryota</taxon>
        <taxon>Viridiplantae</taxon>
        <taxon>Streptophyta</taxon>
        <taxon>Embryophyta</taxon>
        <taxon>Tracheophyta</taxon>
        <taxon>Spermatophyta</taxon>
        <taxon>Magnoliopsida</taxon>
        <taxon>eudicotyledons</taxon>
        <taxon>Gunneridae</taxon>
        <taxon>Pentapetalae</taxon>
        <taxon>rosids</taxon>
        <taxon>malvids</taxon>
        <taxon>Malvales</taxon>
        <taxon>Malvaceae</taxon>
        <taxon>Malvoideae</taxon>
        <taxon>Hibiscus</taxon>
    </lineage>
</organism>
<dbReference type="PANTHER" id="PTHR31973:SF187">
    <property type="entry name" value="MUTATOR TRANSPOSASE MUDRA PROTEIN"/>
    <property type="match status" value="1"/>
</dbReference>
<keyword evidence="2" id="KW-1185">Reference proteome</keyword>
<accession>A0ABR2BSB8</accession>
<dbReference type="InterPro" id="IPR004332">
    <property type="entry name" value="Transposase_MuDR"/>
</dbReference>
<dbReference type="InterPro" id="IPR007527">
    <property type="entry name" value="Znf_SWIM"/>
</dbReference>
<dbReference type="Pfam" id="PF03108">
    <property type="entry name" value="DBD_Tnp_Mut"/>
    <property type="match status" value="1"/>
</dbReference>
<name>A0ABR2BSB8_9ROSI</name>
<dbReference type="Pfam" id="PF26130">
    <property type="entry name" value="PB1-like"/>
    <property type="match status" value="1"/>
</dbReference>
<comment type="caution">
    <text evidence="1">The sequence shown here is derived from an EMBL/GenBank/DDBJ whole genome shotgun (WGS) entry which is preliminary data.</text>
</comment>
<proteinExistence type="predicted"/>
<sequence length="553" mass="64728">MEIHHKGTLCFIDGENKYYDGEIDYFDWCNPTDLSLGYLNDCAQMLGYNEFITYHWRIPGNDLNDGLFKIEKDDDATIISLYVPDNRVVEIYFEHSSEFELAQNVENSEDDCFIDSEYDLDDGDDGLVEIEVSSKIDMTSINESKERDKRKEKMIDTKPTRGSHDSLDNELASEFGYSSDVSDQLYLEYATSDNDSHFPRKRKHPEFDAGIDMKNPGFVVGMIFKDFDEFKNVCRQYSLVNQLGINFKHNDKDRVDVRCKEGCPFRIWASKMPDKMTVQIKSIVDEHSCSKIFENKFASVELLAYKFLDVFRDDPNMKVNTFLAKVRKELKLEIKWMKGYRTKVKALEILRGKDEDQYSKLPNSIVDVRDKPILTMLEAINSKLMRRIYKRRDAMKRYNGSICPKIQKKLDKLKIEPFNCIPDWSGGYTFQVRCPSTQFVVDMNKKTCSCRRWQLSGLPCSHAISCIFNQREHLEDYVDDCYKVTTFLKIYDYTINPIAGEDQWDFVQQGDAIIPPELLKSKRGRHQTKRRKDIVEIHEEKEKKNNLSKLSRK</sequence>
<dbReference type="SMART" id="SM00575">
    <property type="entry name" value="ZnF_PMZ"/>
    <property type="match status" value="1"/>
</dbReference>
<evidence type="ECO:0000313" key="2">
    <source>
        <dbReference type="Proteomes" id="UP001472677"/>
    </source>
</evidence>
<dbReference type="Proteomes" id="UP001472677">
    <property type="component" value="Unassembled WGS sequence"/>
</dbReference>
<dbReference type="Pfam" id="PF04434">
    <property type="entry name" value="SWIM"/>
    <property type="match status" value="1"/>
</dbReference>
<gene>
    <name evidence="1" type="ORF">V6N12_035355</name>
</gene>
<dbReference type="InterPro" id="IPR058594">
    <property type="entry name" value="PB1-like_dom_pln"/>
</dbReference>